<protein>
    <recommendedName>
        <fullName evidence="3">C2H2-type domain-containing protein</fullName>
    </recommendedName>
</protein>
<name>A0AAV6GRH7_9TELE</name>
<evidence type="ECO:0000256" key="2">
    <source>
        <dbReference type="SAM" id="MobiDB-lite"/>
    </source>
</evidence>
<dbReference type="GO" id="GO:0008270">
    <property type="term" value="F:zinc ion binding"/>
    <property type="evidence" value="ECO:0007669"/>
    <property type="project" value="UniProtKB-KW"/>
</dbReference>
<feature type="compositionally biased region" description="Low complexity" evidence="2">
    <location>
        <begin position="320"/>
        <end position="331"/>
    </location>
</feature>
<keyword evidence="1" id="KW-0863">Zinc-finger</keyword>
<feature type="region of interest" description="Disordered" evidence="2">
    <location>
        <begin position="311"/>
        <end position="351"/>
    </location>
</feature>
<comment type="caution">
    <text evidence="4">The sequence shown here is derived from an EMBL/GenBank/DDBJ whole genome shotgun (WGS) entry which is preliminary data.</text>
</comment>
<dbReference type="EMBL" id="JADWDJ010000007">
    <property type="protein sequence ID" value="KAG5277753.1"/>
    <property type="molecule type" value="Genomic_DNA"/>
</dbReference>
<keyword evidence="1" id="KW-0479">Metal-binding</keyword>
<dbReference type="Proteomes" id="UP000823561">
    <property type="component" value="Chromosome 7"/>
</dbReference>
<evidence type="ECO:0000259" key="3">
    <source>
        <dbReference type="PROSITE" id="PS50157"/>
    </source>
</evidence>
<feature type="domain" description="C2H2-type" evidence="3">
    <location>
        <begin position="98"/>
        <end position="134"/>
    </location>
</feature>
<evidence type="ECO:0000313" key="4">
    <source>
        <dbReference type="EMBL" id="KAG5277753.1"/>
    </source>
</evidence>
<organism evidence="4 5">
    <name type="scientific">Alosa alosa</name>
    <name type="common">allis shad</name>
    <dbReference type="NCBI Taxonomy" id="278164"/>
    <lineage>
        <taxon>Eukaryota</taxon>
        <taxon>Metazoa</taxon>
        <taxon>Chordata</taxon>
        <taxon>Craniata</taxon>
        <taxon>Vertebrata</taxon>
        <taxon>Euteleostomi</taxon>
        <taxon>Actinopterygii</taxon>
        <taxon>Neopterygii</taxon>
        <taxon>Teleostei</taxon>
        <taxon>Clupei</taxon>
        <taxon>Clupeiformes</taxon>
        <taxon>Clupeoidei</taxon>
        <taxon>Clupeidae</taxon>
        <taxon>Alosa</taxon>
    </lineage>
</organism>
<dbReference type="InterPro" id="IPR013087">
    <property type="entry name" value="Znf_C2H2_type"/>
</dbReference>
<evidence type="ECO:0000256" key="1">
    <source>
        <dbReference type="PROSITE-ProRule" id="PRU00042"/>
    </source>
</evidence>
<gene>
    <name evidence="4" type="ORF">AALO_G00091000</name>
</gene>
<keyword evidence="5" id="KW-1185">Reference proteome</keyword>
<dbReference type="AlphaFoldDB" id="A0AAV6GRH7"/>
<keyword evidence="1" id="KW-0862">Zinc</keyword>
<feature type="region of interest" description="Disordered" evidence="2">
    <location>
        <begin position="168"/>
        <end position="195"/>
    </location>
</feature>
<dbReference type="PROSITE" id="PS50157">
    <property type="entry name" value="ZINC_FINGER_C2H2_2"/>
    <property type="match status" value="1"/>
</dbReference>
<reference evidence="4" key="1">
    <citation type="submission" date="2020-10" db="EMBL/GenBank/DDBJ databases">
        <title>Chromosome-scale genome assembly of the Allis shad, Alosa alosa.</title>
        <authorList>
            <person name="Margot Z."/>
            <person name="Christophe K."/>
            <person name="Cabau C."/>
            <person name="Louis A."/>
            <person name="Berthelot C."/>
            <person name="Parey E."/>
            <person name="Roest Crollius H."/>
            <person name="Montfort J."/>
            <person name="Robinson-Rechavi M."/>
            <person name="Bucao C."/>
            <person name="Bouchez O."/>
            <person name="Gislard M."/>
            <person name="Lluch J."/>
            <person name="Milhes M."/>
            <person name="Lampietro C."/>
            <person name="Lopez Roques C."/>
            <person name="Donnadieu C."/>
            <person name="Braasch I."/>
            <person name="Desvignes T."/>
            <person name="Postlethwait J."/>
            <person name="Bobe J."/>
            <person name="Guiguen Y."/>
        </authorList>
    </citation>
    <scope>NUCLEOTIDE SEQUENCE</scope>
    <source>
        <strain evidence="4">M-15738</strain>
        <tissue evidence="4">Blood</tissue>
    </source>
</reference>
<sequence>MEVIVKVKDSQEEKESSFLSLSCGYSDIKPASIELILKEEEVAEDRDAALLQACQQVAMVKMEEFEEHEEGCRRQDADSGETPCRVSFPPLHLSDGLSGCGERQPPPSHQCSPVTTMASSLSNHLRTSHTAERPPFSQATALRVDYGARERLLPVSWDLREESRRPDLMDKLQDRSRHRNKMNAATEEEEHHHRRMSTLLGNKNAAKHTRLIEFGWMHNGRQVRSRNGGGTRRLVMPKNASYDDLFQLGKEMFFPEGLSTKGPETDFLFQIRDYSGTQMPRDATVGALYEPLKHGMLRLYLCSGDRGELEPESELRLESGSESCGSEHVSSPSRPQLGPPPRSTSTSMSSLSSDVNCVASSDLAHEVLGYPDESYHFAVEALASPPSFRSGHHAQLELNSCDSQAPKLLCDSQESRVPALEAPSQPKRSRWEPSCPSSTSRTLRLRRVNIARDMIKQFEDPSMMDAALSVLGSVLAGGRCGGSSERTTTPRIPTLLPDRGKAEWEAAGRILLKGYRDVGYFPTRLPLAFAVCLVHGEEALTPEMLIKSFLRFTGTAERDILCAALEGSTYEIDGLLDVLHRMCVRTLPDGGNIEDVVVRIAHAQLIQGPMYPLVRMASTAQKGLRQLLPTSQVGIYEYPGGITP</sequence>
<proteinExistence type="predicted"/>
<feature type="region of interest" description="Disordered" evidence="2">
    <location>
        <begin position="415"/>
        <end position="438"/>
    </location>
</feature>
<evidence type="ECO:0000313" key="5">
    <source>
        <dbReference type="Proteomes" id="UP000823561"/>
    </source>
</evidence>
<accession>A0AAV6GRH7</accession>